<feature type="binding site" evidence="5">
    <location>
        <position position="186"/>
    </location>
    <ligand>
        <name>ATP</name>
        <dbReference type="ChEBI" id="CHEBI:30616"/>
    </ligand>
</feature>
<dbReference type="Gene3D" id="3.30.1490.20">
    <property type="entry name" value="ATP-grasp fold, A domain"/>
    <property type="match status" value="1"/>
</dbReference>
<sequence length="359" mass="38337">MSMRTIGIIGGGQLGRMLAMAAARLNFRTVILEPQPDCPAAQVASAQIVAAYDDPAALAELAARCDVVTYEFENVPVGAVQELQRSVPVHPPAKALDVAQDRVTEKRFLNACGIETARFHAVDGQADLEHALADFGGRGVLKTRRLGYDGKGQRVFRAAADSPQGAFEALGGVPLILESFVAFEREISVIAARGTDGAIASYDPAENIHRDGILHTSTLPASISDATALAARESAAKLLAALDYVGVIGMEFFVMADGGLIANEIAPRVHNSGHWTEAACIVSQFEQHIRAVASLPLGDPRRHSDCVMTNLIDDDIDEVPAWLSRPDVFVHLYGKTESRPGRKMGHVTQLTGPKMPSQG</sequence>
<name>A0A3S3RL75_9HYPH</name>
<dbReference type="UniPathway" id="UPA00074">
    <property type="reaction ID" value="UER00942"/>
</dbReference>
<dbReference type="InterPro" id="IPR040686">
    <property type="entry name" value="PurK_C"/>
</dbReference>
<evidence type="ECO:0000313" key="8">
    <source>
        <dbReference type="EMBL" id="RWX79043.1"/>
    </source>
</evidence>
<dbReference type="GO" id="GO:0046872">
    <property type="term" value="F:metal ion binding"/>
    <property type="evidence" value="ECO:0007669"/>
    <property type="project" value="InterPro"/>
</dbReference>
<keyword evidence="2 5" id="KW-0547">Nucleotide-binding</keyword>
<feature type="binding site" evidence="5">
    <location>
        <position position="102"/>
    </location>
    <ligand>
        <name>ATP</name>
        <dbReference type="ChEBI" id="CHEBI:30616"/>
    </ligand>
</feature>
<dbReference type="FunFam" id="3.40.50.20:FF:000016">
    <property type="entry name" value="N5-carboxyaminoimidazole ribonucleotide synthase"/>
    <property type="match status" value="1"/>
</dbReference>
<dbReference type="GO" id="GO:0006189">
    <property type="term" value="P:'de novo' IMP biosynthetic process"/>
    <property type="evidence" value="ECO:0007669"/>
    <property type="project" value="UniProtKB-UniRule"/>
</dbReference>
<dbReference type="AlphaFoldDB" id="A0A3S3RL75"/>
<comment type="caution">
    <text evidence="8">The sequence shown here is derived from an EMBL/GenBank/DDBJ whole genome shotgun (WGS) entry which is preliminary data.</text>
</comment>
<dbReference type="SUPFAM" id="SSF51246">
    <property type="entry name" value="Rudiment single hybrid motif"/>
    <property type="match status" value="1"/>
</dbReference>
<dbReference type="PANTHER" id="PTHR11609">
    <property type="entry name" value="PURINE BIOSYNTHESIS PROTEIN 6/7, PUR6/7"/>
    <property type="match status" value="1"/>
</dbReference>
<dbReference type="GO" id="GO:0004638">
    <property type="term" value="F:phosphoribosylaminoimidazole carboxylase activity"/>
    <property type="evidence" value="ECO:0007669"/>
    <property type="project" value="InterPro"/>
</dbReference>
<comment type="catalytic activity">
    <reaction evidence="5 6">
        <text>5-amino-1-(5-phospho-beta-D-ribosyl)imidazole + hydrogencarbonate + ATP = 5-carboxyamino-1-(5-phospho-D-ribosyl)imidazole + ADP + phosphate + 2 H(+)</text>
        <dbReference type="Rhea" id="RHEA:19317"/>
        <dbReference type="ChEBI" id="CHEBI:15378"/>
        <dbReference type="ChEBI" id="CHEBI:17544"/>
        <dbReference type="ChEBI" id="CHEBI:30616"/>
        <dbReference type="ChEBI" id="CHEBI:43474"/>
        <dbReference type="ChEBI" id="CHEBI:58730"/>
        <dbReference type="ChEBI" id="CHEBI:137981"/>
        <dbReference type="ChEBI" id="CHEBI:456216"/>
        <dbReference type="EC" id="6.3.4.18"/>
    </reaction>
</comment>
<dbReference type="InterPro" id="IPR011054">
    <property type="entry name" value="Rudment_hybrid_motif"/>
</dbReference>
<dbReference type="EC" id="6.3.4.18" evidence="5 6"/>
<dbReference type="HAMAP" id="MF_01928">
    <property type="entry name" value="PurK"/>
    <property type="match status" value="1"/>
</dbReference>
<dbReference type="NCBIfam" id="NF004679">
    <property type="entry name" value="PRK06019.1-5"/>
    <property type="match status" value="1"/>
</dbReference>
<comment type="similarity">
    <text evidence="5 6">Belongs to the PurK/PurT family.</text>
</comment>
<dbReference type="RefSeq" id="WP_128443018.1">
    <property type="nucleotide sequence ID" value="NZ_SBIP01000002.1"/>
</dbReference>
<dbReference type="Pfam" id="PF22660">
    <property type="entry name" value="RS_preATP-grasp-like"/>
    <property type="match status" value="1"/>
</dbReference>
<feature type="binding site" evidence="5">
    <location>
        <begin position="263"/>
        <end position="264"/>
    </location>
    <ligand>
        <name>ATP</name>
        <dbReference type="ChEBI" id="CHEBI:30616"/>
    </ligand>
</feature>
<evidence type="ECO:0000256" key="6">
    <source>
        <dbReference type="RuleBase" id="RU361200"/>
    </source>
</evidence>
<dbReference type="InterPro" id="IPR003135">
    <property type="entry name" value="ATP-grasp_carboxylate-amine"/>
</dbReference>
<dbReference type="NCBIfam" id="TIGR01161">
    <property type="entry name" value="purK"/>
    <property type="match status" value="1"/>
</dbReference>
<organism evidence="8 9">
    <name type="scientific">Neorhizobium lilium</name>
    <dbReference type="NCBI Taxonomy" id="2503024"/>
    <lineage>
        <taxon>Bacteria</taxon>
        <taxon>Pseudomonadati</taxon>
        <taxon>Pseudomonadota</taxon>
        <taxon>Alphaproteobacteria</taxon>
        <taxon>Hyphomicrobiales</taxon>
        <taxon>Rhizobiaceae</taxon>
        <taxon>Rhizobium/Agrobacterium group</taxon>
        <taxon>Neorhizobium</taxon>
    </lineage>
</organism>
<dbReference type="NCBIfam" id="NF004676">
    <property type="entry name" value="PRK06019.1-2"/>
    <property type="match status" value="1"/>
</dbReference>
<evidence type="ECO:0000256" key="4">
    <source>
        <dbReference type="ARBA" id="ARBA00022840"/>
    </source>
</evidence>
<dbReference type="EMBL" id="SBIP01000002">
    <property type="protein sequence ID" value="RWX79043.1"/>
    <property type="molecule type" value="Genomic_DNA"/>
</dbReference>
<protein>
    <recommendedName>
        <fullName evidence="5 6">N5-carboxyaminoimidazole ribonucleotide synthase</fullName>
        <shortName evidence="5 6">N5-CAIR synthase</shortName>
        <ecNumber evidence="5 6">6.3.4.18</ecNumber>
    </recommendedName>
    <alternativeName>
        <fullName evidence="5 6">5-(carboxyamino)imidazole ribonucleotide synthetase</fullName>
    </alternativeName>
</protein>
<dbReference type="OrthoDB" id="9804625at2"/>
<evidence type="ECO:0000256" key="1">
    <source>
        <dbReference type="ARBA" id="ARBA00022598"/>
    </source>
</evidence>
<dbReference type="GO" id="GO:0034028">
    <property type="term" value="F:5-(carboxyamino)imidazole ribonucleotide synthase activity"/>
    <property type="evidence" value="ECO:0007669"/>
    <property type="project" value="UniProtKB-UniRule"/>
</dbReference>
<evidence type="ECO:0000256" key="5">
    <source>
        <dbReference type="HAMAP-Rule" id="MF_01928"/>
    </source>
</evidence>
<feature type="binding site" evidence="5">
    <location>
        <position position="142"/>
    </location>
    <ligand>
        <name>ATP</name>
        <dbReference type="ChEBI" id="CHEBI:30616"/>
    </ligand>
</feature>
<comment type="function">
    <text evidence="6">Catalyzes the ATP-dependent conversion of 5-aminoimidazole ribonucleotide (AIR) and HCO(3)- to N5-carboxyaminoimidazole ribonucleotide (N5-CAIR).</text>
</comment>
<comment type="pathway">
    <text evidence="5 6">Purine metabolism; IMP biosynthesis via de novo pathway; 5-amino-1-(5-phospho-D-ribosyl)imidazole-4-carboxylate from 5-amino-1-(5-phospho-D-ribosyl)imidazole (N5-CAIR route): step 1/2.</text>
</comment>
<dbReference type="Gene3D" id="3.30.470.20">
    <property type="entry name" value="ATP-grasp fold, B domain"/>
    <property type="match status" value="1"/>
</dbReference>
<dbReference type="InterPro" id="IPR011761">
    <property type="entry name" value="ATP-grasp"/>
</dbReference>
<dbReference type="Pfam" id="PF17769">
    <property type="entry name" value="PurK_C"/>
    <property type="match status" value="1"/>
</dbReference>
<feature type="domain" description="ATP-grasp" evidence="7">
    <location>
        <begin position="106"/>
        <end position="293"/>
    </location>
</feature>
<dbReference type="PANTHER" id="PTHR11609:SF5">
    <property type="entry name" value="PHOSPHORIBOSYLAMINOIMIDAZOLE CARBOXYLASE"/>
    <property type="match status" value="1"/>
</dbReference>
<evidence type="ECO:0000259" key="7">
    <source>
        <dbReference type="PROSITE" id="PS50975"/>
    </source>
</evidence>
<keyword evidence="3 5" id="KW-0658">Purine biosynthesis</keyword>
<accession>A0A3S3RL75</accession>
<dbReference type="Proteomes" id="UP000287687">
    <property type="component" value="Unassembled WGS sequence"/>
</dbReference>
<dbReference type="Gene3D" id="3.40.50.20">
    <property type="match status" value="1"/>
</dbReference>
<dbReference type="Pfam" id="PF02222">
    <property type="entry name" value="ATP-grasp"/>
    <property type="match status" value="1"/>
</dbReference>
<dbReference type="InterPro" id="IPR054350">
    <property type="entry name" value="PurT/PurK_preATP-grasp"/>
</dbReference>
<keyword evidence="4 5" id="KW-0067">ATP-binding</keyword>
<keyword evidence="9" id="KW-1185">Reference proteome</keyword>
<dbReference type="PROSITE" id="PS50975">
    <property type="entry name" value="ATP_GRASP"/>
    <property type="match status" value="1"/>
</dbReference>
<gene>
    <name evidence="5 6" type="primary">purK</name>
    <name evidence="8" type="ORF">EPK99_10765</name>
</gene>
<proteinExistence type="inferred from homology"/>
<evidence type="ECO:0000256" key="3">
    <source>
        <dbReference type="ARBA" id="ARBA00022755"/>
    </source>
</evidence>
<keyword evidence="1 5" id="KW-0436">Ligase</keyword>
<dbReference type="SUPFAM" id="SSF52440">
    <property type="entry name" value="PreATP-grasp domain"/>
    <property type="match status" value="1"/>
</dbReference>
<evidence type="ECO:0000313" key="9">
    <source>
        <dbReference type="Proteomes" id="UP000287687"/>
    </source>
</evidence>
<feature type="binding site" evidence="5">
    <location>
        <begin position="147"/>
        <end position="153"/>
    </location>
    <ligand>
        <name>ATP</name>
        <dbReference type="ChEBI" id="CHEBI:30616"/>
    </ligand>
</feature>
<comment type="subunit">
    <text evidence="5 6">Homodimer.</text>
</comment>
<dbReference type="FunFam" id="3.30.1490.20:FF:000015">
    <property type="entry name" value="N5-carboxyaminoimidazole ribonucleotide synthase"/>
    <property type="match status" value="1"/>
</dbReference>
<comment type="function">
    <text evidence="5">Catalyzes the ATP-dependent conversion of 5-aminoimidazole ribonucleotide (AIR) and HCO(3)(-) to N5-carboxyaminoimidazole ribonucleotide (N5-CAIR).</text>
</comment>
<dbReference type="InterPro" id="IPR016185">
    <property type="entry name" value="PreATP-grasp_dom_sf"/>
</dbReference>
<reference evidence="8 9" key="1">
    <citation type="submission" date="2019-01" db="EMBL/GenBank/DDBJ databases">
        <title>The draft genome of Rhizobium sp. 24NR.</title>
        <authorList>
            <person name="Liu L."/>
            <person name="Liang L."/>
            <person name="Shi S."/>
            <person name="Xu L."/>
            <person name="Wang X."/>
            <person name="Li L."/>
            <person name="Zhang X."/>
        </authorList>
    </citation>
    <scope>NUCLEOTIDE SEQUENCE [LARGE SCALE GENOMIC DNA]</scope>
    <source>
        <strain evidence="8 9">24NR</strain>
    </source>
</reference>
<dbReference type="NCBIfam" id="NF004675">
    <property type="entry name" value="PRK06019.1-1"/>
    <property type="match status" value="1"/>
</dbReference>
<dbReference type="InterPro" id="IPR005875">
    <property type="entry name" value="PurK"/>
</dbReference>
<dbReference type="GO" id="GO:0005829">
    <property type="term" value="C:cytosol"/>
    <property type="evidence" value="ECO:0007669"/>
    <property type="project" value="TreeGrafter"/>
</dbReference>
<evidence type="ECO:0000256" key="2">
    <source>
        <dbReference type="ARBA" id="ARBA00022741"/>
    </source>
</evidence>
<dbReference type="GO" id="GO:0005524">
    <property type="term" value="F:ATP binding"/>
    <property type="evidence" value="ECO:0007669"/>
    <property type="project" value="UniProtKB-UniRule"/>
</dbReference>
<dbReference type="InterPro" id="IPR013815">
    <property type="entry name" value="ATP_grasp_subdomain_1"/>
</dbReference>
<feature type="binding site" evidence="5">
    <location>
        <begin position="178"/>
        <end position="181"/>
    </location>
    <ligand>
        <name>ATP</name>
        <dbReference type="ChEBI" id="CHEBI:30616"/>
    </ligand>
</feature>
<dbReference type="SUPFAM" id="SSF56059">
    <property type="entry name" value="Glutathione synthetase ATP-binding domain-like"/>
    <property type="match status" value="1"/>
</dbReference>
<feature type="binding site" evidence="5">
    <location>
        <position position="209"/>
    </location>
    <ligand>
        <name>ATP</name>
        <dbReference type="ChEBI" id="CHEBI:30616"/>
    </ligand>
</feature>